<sequence>MTKPNENSRSTGTWNTEVNAYAMQKGDPYLVYSSNKVKSELALWEFVKEHQPVFIVNSVGLLGLLPRILYHLTKHLKIVPSFNTGRVFVKGSWTGTMIIEILRLGLQYPQRNTLETAYQLHLRTRTTYFNVKKEDLDTGKLVQIGMAFARMMNPIGIPIYPEQNSSFEAYVANAVVKQTTNGIVLATEKKSSSPLTDPSSLSKVSHITPNIGMVYAGMGPDYRVLVDRARKVSHTGYKRIYNEYPPTRILVQDVARVMQEATQSGGVRPYGVSLLIAGWDEGISPDEDTAAKAQVASEKKPSGKTGGILKGGPMLYQVDPSGSYFPWKATAIGKSATTAKTFLEKRYTEGLELEDAIHIALLTLKETIEGEMNGETIEIGIVGPPADHLLGVEGVAGATGPRFRKLTPQEIEDYLTNL</sequence>
<evidence type="ECO:0000313" key="4">
    <source>
        <dbReference type="Proteomes" id="UP000293360"/>
    </source>
</evidence>
<protein>
    <recommendedName>
        <fullName evidence="5">Proteasome alpha-type subunits domain-containing protein</fullName>
    </recommendedName>
</protein>
<gene>
    <name evidence="3" type="ORF">DL764_010941</name>
</gene>
<evidence type="ECO:0008006" key="5">
    <source>
        <dbReference type="Google" id="ProtNLM"/>
    </source>
</evidence>
<reference evidence="3 4" key="1">
    <citation type="submission" date="2018-06" db="EMBL/GenBank/DDBJ databases">
        <title>Complete Genomes of Monosporascus.</title>
        <authorList>
            <person name="Robinson A.J."/>
            <person name="Natvig D.O."/>
        </authorList>
    </citation>
    <scope>NUCLEOTIDE SEQUENCE [LARGE SCALE GENOMIC DNA]</scope>
    <source>
        <strain evidence="3 4">CBS 110550</strain>
    </source>
</reference>
<dbReference type="Proteomes" id="UP000293360">
    <property type="component" value="Unassembled WGS sequence"/>
</dbReference>
<dbReference type="STRING" id="155417.A0A4Q4SU36"/>
<dbReference type="InterPro" id="IPR001353">
    <property type="entry name" value="Proteasome_sua/b"/>
</dbReference>
<keyword evidence="1 2" id="KW-0647">Proteasome</keyword>
<keyword evidence="4" id="KW-1185">Reference proteome</keyword>
<comment type="similarity">
    <text evidence="2">Belongs to the peptidase T1A family.</text>
</comment>
<evidence type="ECO:0000256" key="2">
    <source>
        <dbReference type="PROSITE-ProRule" id="PRU00808"/>
    </source>
</evidence>
<dbReference type="GO" id="GO:0019773">
    <property type="term" value="C:proteasome core complex, alpha-subunit complex"/>
    <property type="evidence" value="ECO:0007669"/>
    <property type="project" value="UniProtKB-UniRule"/>
</dbReference>
<dbReference type="InterPro" id="IPR029055">
    <property type="entry name" value="Ntn_hydrolases_N"/>
</dbReference>
<dbReference type="PANTHER" id="PTHR11599">
    <property type="entry name" value="PROTEASOME SUBUNIT ALPHA/BETA"/>
    <property type="match status" value="1"/>
</dbReference>
<evidence type="ECO:0000256" key="1">
    <source>
        <dbReference type="ARBA" id="ARBA00022942"/>
    </source>
</evidence>
<dbReference type="InterPro" id="IPR023332">
    <property type="entry name" value="Proteasome_alpha-type"/>
</dbReference>
<organism evidence="3 4">
    <name type="scientific">Monosporascus ibericus</name>
    <dbReference type="NCBI Taxonomy" id="155417"/>
    <lineage>
        <taxon>Eukaryota</taxon>
        <taxon>Fungi</taxon>
        <taxon>Dikarya</taxon>
        <taxon>Ascomycota</taxon>
        <taxon>Pezizomycotina</taxon>
        <taxon>Sordariomycetes</taxon>
        <taxon>Xylariomycetidae</taxon>
        <taxon>Xylariales</taxon>
        <taxon>Xylariales incertae sedis</taxon>
        <taxon>Monosporascus</taxon>
    </lineage>
</organism>
<dbReference type="EMBL" id="QJNU01001591">
    <property type="protein sequence ID" value="RYO74187.1"/>
    <property type="molecule type" value="Genomic_DNA"/>
</dbReference>
<dbReference type="AlphaFoldDB" id="A0A4Q4SU36"/>
<dbReference type="OrthoDB" id="431557at2759"/>
<dbReference type="Gene3D" id="3.60.20.10">
    <property type="entry name" value="Glutamine Phosphoribosylpyrophosphate, subunit 1, domain 1"/>
    <property type="match status" value="1"/>
</dbReference>
<dbReference type="Pfam" id="PF00227">
    <property type="entry name" value="Proteasome"/>
    <property type="match status" value="2"/>
</dbReference>
<dbReference type="InterPro" id="IPR050115">
    <property type="entry name" value="Proteasome_alpha"/>
</dbReference>
<dbReference type="GO" id="GO:0051603">
    <property type="term" value="P:proteolysis involved in protein catabolic process"/>
    <property type="evidence" value="ECO:0007669"/>
    <property type="project" value="InterPro"/>
</dbReference>
<dbReference type="PROSITE" id="PS51475">
    <property type="entry name" value="PROTEASOME_ALPHA_2"/>
    <property type="match status" value="1"/>
</dbReference>
<evidence type="ECO:0000313" key="3">
    <source>
        <dbReference type="EMBL" id="RYO74187.1"/>
    </source>
</evidence>
<comment type="caution">
    <text evidence="3">The sequence shown here is derived from an EMBL/GenBank/DDBJ whole genome shotgun (WGS) entry which is preliminary data.</text>
</comment>
<proteinExistence type="inferred from homology"/>
<accession>A0A4Q4SU36</accession>
<name>A0A4Q4SU36_9PEZI</name>
<dbReference type="SUPFAM" id="SSF56235">
    <property type="entry name" value="N-terminal nucleophile aminohydrolases (Ntn hydrolases)"/>
    <property type="match status" value="1"/>
</dbReference>